<proteinExistence type="predicted"/>
<name>A0A4T0WY36_9ASCO</name>
<accession>A0A4T0WY36</accession>
<organism evidence="1 2">
    <name type="scientific">Pichia inconspicua</name>
    <dbReference type="NCBI Taxonomy" id="52247"/>
    <lineage>
        <taxon>Eukaryota</taxon>
        <taxon>Fungi</taxon>
        <taxon>Dikarya</taxon>
        <taxon>Ascomycota</taxon>
        <taxon>Saccharomycotina</taxon>
        <taxon>Pichiomycetes</taxon>
        <taxon>Pichiales</taxon>
        <taxon>Pichiaceae</taxon>
        <taxon>Pichia</taxon>
    </lineage>
</organism>
<comment type="caution">
    <text evidence="1">The sequence shown here is derived from an EMBL/GenBank/DDBJ whole genome shotgun (WGS) entry which is preliminary data.</text>
</comment>
<evidence type="ECO:0000313" key="2">
    <source>
        <dbReference type="Proteomes" id="UP000307173"/>
    </source>
</evidence>
<gene>
    <name evidence="1" type="ORF">CANINC_003758</name>
</gene>
<keyword evidence="2" id="KW-1185">Reference proteome</keyword>
<protein>
    <recommendedName>
        <fullName evidence="3">Phospholipid scramblase</fullName>
    </recommendedName>
</protein>
<sequence>MIFNFAEINSSCKLTENICYKFILNFEMPIFESPAIYVQSVFTTIATYFIQHAYIKPVIDLHSTDANFVPLVPTKAVHVRRDNNARQTRINVFDNKGDKIYTIERHSASTPTWSMFTYPHRHEIATIRAGFFLKSFDFHNKPGIQHRVLGAETGLSGRLKTFYLNDGHKYVWTRGAKFLEKITNPGGNEEETRERIAKVRLMRQRKFDYELVIDEKKVDLEVAIATGFLCMMTFWGMGDITETVGPTYIPEPIEEPKNLQESSPIIGQNPVIVEKVIERVIEKVVPVDRIIEKVVASPVPASKVTSEYSHTSLPPNITFEVDAEDDADVIIEKV</sequence>
<evidence type="ECO:0000313" key="1">
    <source>
        <dbReference type="EMBL" id="TID19188.1"/>
    </source>
</evidence>
<dbReference type="AlphaFoldDB" id="A0A4T0WY36"/>
<dbReference type="OrthoDB" id="4009808at2759"/>
<dbReference type="Proteomes" id="UP000307173">
    <property type="component" value="Unassembled WGS sequence"/>
</dbReference>
<dbReference type="EMBL" id="SELW01000599">
    <property type="protein sequence ID" value="TID19188.1"/>
    <property type="molecule type" value="Genomic_DNA"/>
</dbReference>
<evidence type="ECO:0008006" key="3">
    <source>
        <dbReference type="Google" id="ProtNLM"/>
    </source>
</evidence>
<reference evidence="1 2" key="1">
    <citation type="journal article" date="2019" name="Front. Genet.">
        <title>Whole-Genome Sequencing of the Opportunistic Yeast Pathogen Candida inconspicua Uncovers Its Hybrid Origin.</title>
        <authorList>
            <person name="Mixao V."/>
            <person name="Hansen A.P."/>
            <person name="Saus E."/>
            <person name="Boekhout T."/>
            <person name="Lass-Florl C."/>
            <person name="Gabaldon T."/>
        </authorList>
    </citation>
    <scope>NUCLEOTIDE SEQUENCE [LARGE SCALE GENOMIC DNA]</scope>
    <source>
        <strain evidence="1 2">CBS 180</strain>
    </source>
</reference>